<name>A0A915E2A3_9BILA</name>
<evidence type="ECO:0000313" key="3">
    <source>
        <dbReference type="Proteomes" id="UP000887574"/>
    </source>
</evidence>
<evidence type="ECO:0000256" key="2">
    <source>
        <dbReference type="PIRSR" id="PIRSR600760-2"/>
    </source>
</evidence>
<protein>
    <submittedName>
        <fullName evidence="4">Uncharacterized protein</fullName>
    </submittedName>
</protein>
<dbReference type="Proteomes" id="UP000887574">
    <property type="component" value="Unplaced"/>
</dbReference>
<reference evidence="4" key="1">
    <citation type="submission" date="2022-11" db="UniProtKB">
        <authorList>
            <consortium name="WormBaseParasite"/>
        </authorList>
    </citation>
    <scope>IDENTIFICATION</scope>
</reference>
<dbReference type="GO" id="GO:0007165">
    <property type="term" value="P:signal transduction"/>
    <property type="evidence" value="ECO:0007669"/>
    <property type="project" value="TreeGrafter"/>
</dbReference>
<organism evidence="3 4">
    <name type="scientific">Ditylenchus dipsaci</name>
    <dbReference type="NCBI Taxonomy" id="166011"/>
    <lineage>
        <taxon>Eukaryota</taxon>
        <taxon>Metazoa</taxon>
        <taxon>Ecdysozoa</taxon>
        <taxon>Nematoda</taxon>
        <taxon>Chromadorea</taxon>
        <taxon>Rhabditida</taxon>
        <taxon>Tylenchina</taxon>
        <taxon>Tylenchomorpha</taxon>
        <taxon>Sphaerularioidea</taxon>
        <taxon>Anguinidae</taxon>
        <taxon>Anguininae</taxon>
        <taxon>Ditylenchus</taxon>
    </lineage>
</organism>
<proteinExistence type="inferred from homology"/>
<dbReference type="GO" id="GO:0006020">
    <property type="term" value="P:inositol metabolic process"/>
    <property type="evidence" value="ECO:0007669"/>
    <property type="project" value="TreeGrafter"/>
</dbReference>
<evidence type="ECO:0000313" key="4">
    <source>
        <dbReference type="WBParaSite" id="jg25717"/>
    </source>
</evidence>
<dbReference type="GO" id="GO:0008934">
    <property type="term" value="F:inositol monophosphate 1-phosphatase activity"/>
    <property type="evidence" value="ECO:0007669"/>
    <property type="project" value="TreeGrafter"/>
</dbReference>
<comment type="cofactor">
    <cofactor evidence="2">
        <name>Mg(2+)</name>
        <dbReference type="ChEBI" id="CHEBI:18420"/>
    </cofactor>
</comment>
<keyword evidence="3" id="KW-1185">Reference proteome</keyword>
<dbReference type="PANTHER" id="PTHR20854">
    <property type="entry name" value="INOSITOL MONOPHOSPHATASE"/>
    <property type="match status" value="1"/>
</dbReference>
<keyword evidence="2" id="KW-0460">Magnesium</keyword>
<sequence length="324" mass="36052">MRMMEIQNNVLNSLTSFTIWNAGRQGKKFFRSLTPETKRKLLPCVIKVTARLPIISYRDCKPPVIICIKVDMTEGVFEQLLAQNLFPAISSPCNECDQQHDEDNYFRFALDIVNKAGRLVKDAFAQPNSHVTTKASATDLVTETDQAVEEMLIKGLSAQFPTHKFIGEEIPLIAICVGLAINKKLRAGIVYNPITNELFTAQAGKGALKNGFPIHVSSTEALNKSPSTTRRKLLRQESEAIEPLARLPSTWLWLAFLGHCCCSSDFERAGGFIIDPTGSEFNVLNRKFSVPPLRSWPANLVVCLLMLTSNLKARIGKARITAIF</sequence>
<keyword evidence="2" id="KW-0479">Metal-binding</keyword>
<dbReference type="InterPro" id="IPR000760">
    <property type="entry name" value="Inositol_monophosphatase-like"/>
</dbReference>
<accession>A0A915E2A3</accession>
<comment type="similarity">
    <text evidence="1">Belongs to the inositol monophosphatase superfamily.</text>
</comment>
<dbReference type="SUPFAM" id="SSF56655">
    <property type="entry name" value="Carbohydrate phosphatase"/>
    <property type="match status" value="1"/>
</dbReference>
<dbReference type="Gene3D" id="3.30.540.10">
    <property type="entry name" value="Fructose-1,6-Bisphosphatase, subunit A, domain 1"/>
    <property type="match status" value="2"/>
</dbReference>
<dbReference type="GO" id="GO:0046872">
    <property type="term" value="F:metal ion binding"/>
    <property type="evidence" value="ECO:0007669"/>
    <property type="project" value="UniProtKB-KW"/>
</dbReference>
<dbReference type="AlphaFoldDB" id="A0A915E2A3"/>
<dbReference type="PANTHER" id="PTHR20854:SF4">
    <property type="entry name" value="INOSITOL-1-MONOPHOSPHATASE-RELATED"/>
    <property type="match status" value="1"/>
</dbReference>
<dbReference type="WBParaSite" id="jg25717">
    <property type="protein sequence ID" value="jg25717"/>
    <property type="gene ID" value="jg25717"/>
</dbReference>
<dbReference type="Pfam" id="PF00459">
    <property type="entry name" value="Inositol_P"/>
    <property type="match status" value="2"/>
</dbReference>
<feature type="binding site" evidence="2">
    <location>
        <position position="168"/>
    </location>
    <ligand>
        <name>Mg(2+)</name>
        <dbReference type="ChEBI" id="CHEBI:18420"/>
        <label>1</label>
        <note>catalytic</note>
    </ligand>
</feature>
<evidence type="ECO:0000256" key="1">
    <source>
        <dbReference type="ARBA" id="ARBA00009759"/>
    </source>
</evidence>